<dbReference type="Pfam" id="PF00282">
    <property type="entry name" value="Pyridoxal_deC"/>
    <property type="match status" value="1"/>
</dbReference>
<dbReference type="GO" id="GO:0005737">
    <property type="term" value="C:cytoplasm"/>
    <property type="evidence" value="ECO:0007669"/>
    <property type="project" value="TreeGrafter"/>
</dbReference>
<dbReference type="GO" id="GO:0016831">
    <property type="term" value="F:carboxy-lyase activity"/>
    <property type="evidence" value="ECO:0007669"/>
    <property type="project" value="UniProtKB-KW"/>
</dbReference>
<dbReference type="AlphaFoldDB" id="A0A5K0VWM7"/>
<dbReference type="GO" id="GO:0030170">
    <property type="term" value="F:pyridoxal phosphate binding"/>
    <property type="evidence" value="ECO:0007669"/>
    <property type="project" value="InterPro"/>
</dbReference>
<dbReference type="InterPro" id="IPR015424">
    <property type="entry name" value="PyrdxlP-dep_Trfase"/>
</dbReference>
<dbReference type="PRINTS" id="PR00800">
    <property type="entry name" value="YHDCRBOXLASE"/>
</dbReference>
<reference evidence="4" key="1">
    <citation type="submission" date="2019-09" db="EMBL/GenBank/DDBJ databases">
        <authorList>
            <person name="Zhang L."/>
        </authorList>
    </citation>
    <scope>NUCLEOTIDE SEQUENCE</scope>
</reference>
<keyword evidence="3" id="KW-0663">Pyridoxal phosphate</keyword>
<organism evidence="4">
    <name type="scientific">Nymphaea colorata</name>
    <name type="common">pocket water lily</name>
    <dbReference type="NCBI Taxonomy" id="210225"/>
    <lineage>
        <taxon>Eukaryota</taxon>
        <taxon>Viridiplantae</taxon>
        <taxon>Streptophyta</taxon>
        <taxon>Embryophyta</taxon>
        <taxon>Tracheophyta</taxon>
        <taxon>Spermatophyta</taxon>
        <taxon>Magnoliopsida</taxon>
        <taxon>Nymphaeales</taxon>
        <taxon>Nymphaeaceae</taxon>
        <taxon>Nymphaea</taxon>
    </lineage>
</organism>
<dbReference type="FunFam" id="1.20.1340.10:FF:000001">
    <property type="entry name" value="Histidine decarboxylase"/>
    <property type="match status" value="1"/>
</dbReference>
<dbReference type="Gramene" id="NC1G0131310.1">
    <property type="protein sequence ID" value="NC1G0131310.1:cds"/>
    <property type="gene ID" value="NC1G0131310"/>
</dbReference>
<sequence length="127" mass="14144">MGSHQLEDPLQSQFVSNKLIGPEEFRKQAHRVVDFLADYYRDVAKYPVLSQVEPGYLRKCLPDSAPDNPESIDTILKDVVKDIIPGITHWQSPNYFAYFPSSGSTTGFIGDQCGWVQLDVVASSHGA</sequence>
<dbReference type="SUPFAM" id="SSF53383">
    <property type="entry name" value="PLP-dependent transferases"/>
    <property type="match status" value="1"/>
</dbReference>
<dbReference type="EMBL" id="LR721774">
    <property type="protein sequence ID" value="VVV44399.1"/>
    <property type="molecule type" value="Genomic_DNA"/>
</dbReference>
<dbReference type="PANTHER" id="PTHR11999">
    <property type="entry name" value="GROUP II PYRIDOXAL-5-PHOSPHATE DECARBOXYLASE"/>
    <property type="match status" value="1"/>
</dbReference>
<dbReference type="PANTHER" id="PTHR11999:SF96">
    <property type="entry name" value="TYROSINE DECARBOXYLASE"/>
    <property type="match status" value="1"/>
</dbReference>
<comment type="cofactor">
    <cofactor evidence="1">
        <name>pyridoxal 5'-phosphate</name>
        <dbReference type="ChEBI" id="CHEBI:597326"/>
    </cofactor>
</comment>
<evidence type="ECO:0000256" key="2">
    <source>
        <dbReference type="ARBA" id="ARBA00022793"/>
    </source>
</evidence>
<evidence type="ECO:0000256" key="1">
    <source>
        <dbReference type="ARBA" id="ARBA00001933"/>
    </source>
</evidence>
<proteinExistence type="predicted"/>
<keyword evidence="2" id="KW-0456">Lyase</keyword>
<protein>
    <submittedName>
        <fullName evidence="4">Uncharacterized protein</fullName>
    </submittedName>
</protein>
<name>A0A5K0VWM7_9MAGN</name>
<accession>A0A5K0VWM7</accession>
<dbReference type="GO" id="GO:0006520">
    <property type="term" value="P:amino acid metabolic process"/>
    <property type="evidence" value="ECO:0007669"/>
    <property type="project" value="InterPro"/>
</dbReference>
<dbReference type="GO" id="GO:0019752">
    <property type="term" value="P:carboxylic acid metabolic process"/>
    <property type="evidence" value="ECO:0007669"/>
    <property type="project" value="InterPro"/>
</dbReference>
<dbReference type="Gene3D" id="1.20.1340.10">
    <property type="entry name" value="dopa decarboxylase, N-terminal domain"/>
    <property type="match status" value="1"/>
</dbReference>
<evidence type="ECO:0000313" key="4">
    <source>
        <dbReference type="EMBL" id="VVV44399.1"/>
    </source>
</evidence>
<evidence type="ECO:0000256" key="3">
    <source>
        <dbReference type="ARBA" id="ARBA00022898"/>
    </source>
</evidence>
<keyword evidence="2" id="KW-0210">Decarboxylase</keyword>
<gene>
    <name evidence="4" type="ORF">NYM_LOCUS1948</name>
</gene>
<dbReference type="InterPro" id="IPR010977">
    <property type="entry name" value="Aromatic_deC"/>
</dbReference>
<dbReference type="InterPro" id="IPR002129">
    <property type="entry name" value="PyrdxlP-dep_de-COase"/>
</dbReference>